<evidence type="ECO:0000256" key="3">
    <source>
        <dbReference type="ARBA" id="ARBA00004239"/>
    </source>
</evidence>
<dbReference type="InterPro" id="IPR036852">
    <property type="entry name" value="Peptidase_S8/S53_dom_sf"/>
</dbReference>
<evidence type="ECO:0000313" key="18">
    <source>
        <dbReference type="EMBL" id="EXU99937.1"/>
    </source>
</evidence>
<evidence type="ECO:0000256" key="7">
    <source>
        <dbReference type="ARBA" id="ARBA00022723"/>
    </source>
</evidence>
<keyword evidence="7 15" id="KW-0479">Metal-binding</keyword>
<dbReference type="Pfam" id="PF00082">
    <property type="entry name" value="Peptidase_S8"/>
    <property type="match status" value="1"/>
</dbReference>
<evidence type="ECO:0000256" key="10">
    <source>
        <dbReference type="ARBA" id="ARBA00022825"/>
    </source>
</evidence>
<comment type="caution">
    <text evidence="18">The sequence shown here is derived from an EMBL/GenBank/DDBJ whole genome shotgun (WGS) entry which is preliminary data.</text>
</comment>
<dbReference type="InterPro" id="IPR050819">
    <property type="entry name" value="Tripeptidyl-peptidase_I"/>
</dbReference>
<evidence type="ECO:0000256" key="15">
    <source>
        <dbReference type="PROSITE-ProRule" id="PRU01032"/>
    </source>
</evidence>
<evidence type="ECO:0000256" key="14">
    <source>
        <dbReference type="ARBA" id="ARBA00023180"/>
    </source>
</evidence>
<feature type="active site" description="Charge relay system" evidence="15">
    <location>
        <position position="275"/>
    </location>
</feature>
<evidence type="ECO:0000256" key="1">
    <source>
        <dbReference type="ARBA" id="ARBA00001910"/>
    </source>
</evidence>
<feature type="chain" id="PRO_5001474386" description="tripeptidyl-peptidase II" evidence="16">
    <location>
        <begin position="22"/>
        <end position="582"/>
    </location>
</feature>
<dbReference type="PANTHER" id="PTHR14218">
    <property type="entry name" value="PROTEASE S8 TRIPEPTIDYL PEPTIDASE I CLN2"/>
    <property type="match status" value="1"/>
</dbReference>
<keyword evidence="8 16" id="KW-0732">Signal</keyword>
<feature type="binding site" evidence="15">
    <location>
        <position position="535"/>
    </location>
    <ligand>
        <name>Ca(2+)</name>
        <dbReference type="ChEBI" id="CHEBI:29108"/>
    </ligand>
</feature>
<feature type="signal peptide" evidence="16">
    <location>
        <begin position="1"/>
        <end position="21"/>
    </location>
</feature>
<accession>A0A014P937</accession>
<evidence type="ECO:0000256" key="6">
    <source>
        <dbReference type="ARBA" id="ARBA00022670"/>
    </source>
</evidence>
<dbReference type="OrthoDB" id="409122at2759"/>
<feature type="domain" description="Peptidase S53" evidence="17">
    <location>
        <begin position="195"/>
        <end position="581"/>
    </location>
</feature>
<evidence type="ECO:0000313" key="19">
    <source>
        <dbReference type="Proteomes" id="UP000030151"/>
    </source>
</evidence>
<evidence type="ECO:0000256" key="8">
    <source>
        <dbReference type="ARBA" id="ARBA00022729"/>
    </source>
</evidence>
<evidence type="ECO:0000256" key="16">
    <source>
        <dbReference type="SAM" id="SignalP"/>
    </source>
</evidence>
<dbReference type="PANTHER" id="PTHR14218:SF15">
    <property type="entry name" value="TRIPEPTIDYL-PEPTIDASE 1"/>
    <property type="match status" value="1"/>
</dbReference>
<keyword evidence="6 15" id="KW-0645">Protease</keyword>
<evidence type="ECO:0000256" key="11">
    <source>
        <dbReference type="ARBA" id="ARBA00022837"/>
    </source>
</evidence>
<keyword evidence="5" id="KW-0964">Secreted</keyword>
<dbReference type="SUPFAM" id="SSF54897">
    <property type="entry name" value="Protease propeptides/inhibitors"/>
    <property type="match status" value="1"/>
</dbReference>
<sequence>MIMTMPLLVAVLAGLLSGASAAANLVQHEHVPQLPQGWARMDASLDPDQPFRLSIALRQPEIHRLASKFAPGSGHLSLDEVRTLRAPDPKDAAAVVDWLRENGIHDTVTKDDWIHVNTTVSTAESLLNTQLQRYSFDGKVSMVRAREYSVPSHLSDAISFINPISNFMTPLREPMTPLPARDARDRRAGAACSGTVTPKCLRQLYNMHYKAPGNSSQVRLGVSGYLEEHSNHADVRDFLRQQVPELPSYDFKVELVNGGTDPQNRLTAGGEAQLDLEYVMGLGFPSQVTYYATGGRGEKIGDDGKPVTGKKLDNEPYLEFIQALLDKPDNEVPHVLSVSYGDDELSVPRPYAERVCGMLGLLTKRGTSIIHSTGDGGSAGGRVGNCRTKDGTNKKVTMSTFPASCPWVTAVGATTNTAEPPSGAGFSSGGFSQYFERPAWQAAAVDKYVEEINGHLDGYYNASMRAVPDISAVGTNFRVIVGARRKLLEGTSASAPVFAAMISLVNDARLRKGKPSLGWLNEILYSDKVTSLLQDITKGQSYSCTWDKVSPGGWPAKQGWDAITGLGVPNDFAKFLEVLEDV</sequence>
<feature type="binding site" evidence="15">
    <location>
        <position position="536"/>
    </location>
    <ligand>
        <name>Ca(2+)</name>
        <dbReference type="ChEBI" id="CHEBI:29108"/>
    </ligand>
</feature>
<dbReference type="InterPro" id="IPR000209">
    <property type="entry name" value="Peptidase_S8/S53_dom"/>
</dbReference>
<evidence type="ECO:0000256" key="2">
    <source>
        <dbReference type="ARBA" id="ARBA00002451"/>
    </source>
</evidence>
<comment type="subcellular location">
    <subcellularLocation>
        <location evidence="3">Secreted</location>
        <location evidence="3">Extracellular space</location>
    </subcellularLocation>
</comment>
<dbReference type="Gene3D" id="3.40.50.200">
    <property type="entry name" value="Peptidase S8/S53 domain"/>
    <property type="match status" value="1"/>
</dbReference>
<comment type="catalytic activity">
    <reaction evidence="1">
        <text>Release of an N-terminal tripeptide from a polypeptide.</text>
        <dbReference type="EC" id="3.4.14.10"/>
    </reaction>
</comment>
<dbReference type="GO" id="GO:0006508">
    <property type="term" value="P:proteolysis"/>
    <property type="evidence" value="ECO:0007669"/>
    <property type="project" value="UniProtKB-KW"/>
</dbReference>
<dbReference type="InterPro" id="IPR030400">
    <property type="entry name" value="Sedolisin_dom"/>
</dbReference>
<dbReference type="AlphaFoldDB" id="A0A014P937"/>
<keyword evidence="10 15" id="KW-0720">Serine protease</keyword>
<dbReference type="InterPro" id="IPR023828">
    <property type="entry name" value="Peptidase_S8_Ser-AS"/>
</dbReference>
<evidence type="ECO:0000256" key="13">
    <source>
        <dbReference type="ARBA" id="ARBA00023145"/>
    </source>
</evidence>
<name>A0A014P937_9HYPO</name>
<dbReference type="SUPFAM" id="SSF52743">
    <property type="entry name" value="Subtilisin-like"/>
    <property type="match status" value="1"/>
</dbReference>
<feature type="active site" description="Charge relay system" evidence="15">
    <location>
        <position position="492"/>
    </location>
</feature>
<dbReference type="SMART" id="SM00944">
    <property type="entry name" value="Pro-kuma_activ"/>
    <property type="match status" value="1"/>
</dbReference>
<gene>
    <name evidence="18" type="ORF">X797_007066</name>
</gene>
<comment type="cofactor">
    <cofactor evidence="15">
        <name>Ca(2+)</name>
        <dbReference type="ChEBI" id="CHEBI:29108"/>
    </cofactor>
    <text evidence="15">Binds 1 Ca(2+) ion per subunit.</text>
</comment>
<feature type="binding site" evidence="15">
    <location>
        <position position="561"/>
    </location>
    <ligand>
        <name>Ca(2+)</name>
        <dbReference type="ChEBI" id="CHEBI:29108"/>
    </ligand>
</feature>
<comment type="function">
    <text evidence="2">Secreted tripeptidyl-peptidase which degrades proteins at acidic pHs and is involved in virulence.</text>
</comment>
<organism evidence="18 19">
    <name type="scientific">Metarhizium robertsii</name>
    <dbReference type="NCBI Taxonomy" id="568076"/>
    <lineage>
        <taxon>Eukaryota</taxon>
        <taxon>Fungi</taxon>
        <taxon>Dikarya</taxon>
        <taxon>Ascomycota</taxon>
        <taxon>Pezizomycotina</taxon>
        <taxon>Sordariomycetes</taxon>
        <taxon>Hypocreomycetidae</taxon>
        <taxon>Hypocreales</taxon>
        <taxon>Clavicipitaceae</taxon>
        <taxon>Metarhizium</taxon>
    </lineage>
</organism>
<dbReference type="GO" id="GO:0005576">
    <property type="term" value="C:extracellular region"/>
    <property type="evidence" value="ECO:0007669"/>
    <property type="project" value="UniProtKB-SubCell"/>
</dbReference>
<evidence type="ECO:0000259" key="17">
    <source>
        <dbReference type="PROSITE" id="PS51695"/>
    </source>
</evidence>
<dbReference type="InterPro" id="IPR015366">
    <property type="entry name" value="S53_propep"/>
</dbReference>
<dbReference type="GO" id="GO:0004252">
    <property type="term" value="F:serine-type endopeptidase activity"/>
    <property type="evidence" value="ECO:0007669"/>
    <property type="project" value="UniProtKB-UniRule"/>
</dbReference>
<dbReference type="PROSITE" id="PS00138">
    <property type="entry name" value="SUBTILASE_SER"/>
    <property type="match status" value="1"/>
</dbReference>
<feature type="binding site" evidence="15">
    <location>
        <position position="559"/>
    </location>
    <ligand>
        <name>Ca(2+)</name>
        <dbReference type="ChEBI" id="CHEBI:29108"/>
    </ligand>
</feature>
<protein>
    <recommendedName>
        <fullName evidence="4">tripeptidyl-peptidase II</fullName>
        <ecNumber evidence="4">3.4.14.10</ecNumber>
    </recommendedName>
</protein>
<dbReference type="eggNOG" id="ENOG502T307">
    <property type="taxonomic scope" value="Eukaryota"/>
</dbReference>
<reference evidence="18 19" key="1">
    <citation type="submission" date="2014-02" db="EMBL/GenBank/DDBJ databases">
        <title>The genome sequence of the entomopathogenic fungus Metarhizium robertsii ARSEF 2575.</title>
        <authorList>
            <person name="Giuliano Garisto Donzelli B."/>
            <person name="Roe B.A."/>
            <person name="Macmil S.L."/>
            <person name="Krasnoff S.B."/>
            <person name="Gibson D.M."/>
        </authorList>
    </citation>
    <scope>NUCLEOTIDE SEQUENCE [LARGE SCALE GENOMIC DNA]</scope>
    <source>
        <strain evidence="18 19">ARSEF 2575</strain>
    </source>
</reference>
<proteinExistence type="predicted"/>
<dbReference type="CDD" id="cd11377">
    <property type="entry name" value="Pro-peptidase_S53"/>
    <property type="match status" value="1"/>
</dbReference>
<dbReference type="HOGENOM" id="CLU_013783_3_0_1"/>
<evidence type="ECO:0000256" key="4">
    <source>
        <dbReference type="ARBA" id="ARBA00012462"/>
    </source>
</evidence>
<dbReference type="Pfam" id="PF09286">
    <property type="entry name" value="Pro-kuma_activ"/>
    <property type="match status" value="1"/>
</dbReference>
<keyword evidence="13" id="KW-0865">Zymogen</keyword>
<evidence type="ECO:0000256" key="5">
    <source>
        <dbReference type="ARBA" id="ARBA00022525"/>
    </source>
</evidence>
<dbReference type="EC" id="3.4.14.10" evidence="4"/>
<keyword evidence="9 15" id="KW-0378">Hydrolase</keyword>
<evidence type="ECO:0000256" key="9">
    <source>
        <dbReference type="ARBA" id="ARBA00022801"/>
    </source>
</evidence>
<dbReference type="Proteomes" id="UP000030151">
    <property type="component" value="Unassembled WGS sequence"/>
</dbReference>
<dbReference type="EMBL" id="JELW01000016">
    <property type="protein sequence ID" value="EXU99937.1"/>
    <property type="molecule type" value="Genomic_DNA"/>
</dbReference>
<dbReference type="FunFam" id="3.40.50.200:FF:000015">
    <property type="entry name" value="Tripeptidyl peptidase A"/>
    <property type="match status" value="1"/>
</dbReference>
<dbReference type="GO" id="GO:0046872">
    <property type="term" value="F:metal ion binding"/>
    <property type="evidence" value="ECO:0007669"/>
    <property type="project" value="UniProtKB-UniRule"/>
</dbReference>
<keyword evidence="14" id="KW-0325">Glycoprotein</keyword>
<dbReference type="GO" id="GO:0008240">
    <property type="term" value="F:tripeptidyl-peptidase activity"/>
    <property type="evidence" value="ECO:0007669"/>
    <property type="project" value="UniProtKB-EC"/>
</dbReference>
<evidence type="ECO:0000256" key="12">
    <source>
        <dbReference type="ARBA" id="ARBA00023026"/>
    </source>
</evidence>
<keyword evidence="11 15" id="KW-0106">Calcium</keyword>
<keyword evidence="12" id="KW-0843">Virulence</keyword>
<dbReference type="PROSITE" id="PS51695">
    <property type="entry name" value="SEDOLISIN"/>
    <property type="match status" value="1"/>
</dbReference>
<feature type="active site" description="Charge relay system" evidence="15">
    <location>
        <position position="271"/>
    </location>
</feature>
<dbReference type="CDD" id="cd04056">
    <property type="entry name" value="Peptidases_S53"/>
    <property type="match status" value="1"/>
</dbReference>